<dbReference type="SUPFAM" id="SSF53067">
    <property type="entry name" value="Actin-like ATPase domain"/>
    <property type="match status" value="1"/>
</dbReference>
<name>A0A087M2E6_9HYPH</name>
<evidence type="ECO:0000256" key="1">
    <source>
        <dbReference type="ARBA" id="ARBA00006479"/>
    </source>
</evidence>
<dbReference type="PANTHER" id="PTHR18964">
    <property type="entry name" value="ROK (REPRESSOR, ORF, KINASE) FAMILY"/>
    <property type="match status" value="1"/>
</dbReference>
<dbReference type="CDD" id="cd23763">
    <property type="entry name" value="ASKHA_ATPase_ROK"/>
    <property type="match status" value="1"/>
</dbReference>
<evidence type="ECO:0000313" key="3">
    <source>
        <dbReference type="Proteomes" id="UP000028981"/>
    </source>
</evidence>
<protein>
    <recommendedName>
        <fullName evidence="4">HTH marR-type domain-containing protein</fullName>
    </recommendedName>
</protein>
<sequence>MEVLSGSPRLLRNLNEKAVLQRLLSEGALTRMELEAFTGLSKPAMSDLLRRLEAVNLIRRDGEKAGTYGPKAGLWGLDPTASFVAGIDVGTHGIDAAIADISGNIIGTFKHEGRPGERYDAHERLTAVLKAVTREAGIEIRQIDQLVVGLPGIVDITAGNLRKGQQLPNWEGYHIPEALQEVLGHRHVLIENDVNLVAIEEMTFGAATSIQSFILLWVGDGVGAGAVIGGRLIHGSTGTAGELGGAMVPDRFAQPGEAVHMALVEDLLNVEGIDALVARHGLAGTDSIDAITRAARTGGQGPFFAELGYRVAAALTGAIGILDPEMVVLGGDVGRAGGRALCESVIGILKRLPIAIPQIVPTAVSSNAVRAGAVELALEHARERVFTGGSAARGLP</sequence>
<dbReference type="PANTHER" id="PTHR18964:SF149">
    <property type="entry name" value="BIFUNCTIONAL UDP-N-ACETYLGLUCOSAMINE 2-EPIMERASE_N-ACETYLMANNOSAMINE KINASE"/>
    <property type="match status" value="1"/>
</dbReference>
<evidence type="ECO:0000313" key="2">
    <source>
        <dbReference type="EMBL" id="KFL31049.1"/>
    </source>
</evidence>
<accession>A0A087M2E6</accession>
<dbReference type="InterPro" id="IPR036390">
    <property type="entry name" value="WH_DNA-bd_sf"/>
</dbReference>
<dbReference type="InterPro" id="IPR036388">
    <property type="entry name" value="WH-like_DNA-bd_sf"/>
</dbReference>
<proteinExistence type="inferred from homology"/>
<dbReference type="InterPro" id="IPR000600">
    <property type="entry name" value="ROK"/>
</dbReference>
<dbReference type="SUPFAM" id="SSF46785">
    <property type="entry name" value="Winged helix' DNA-binding domain"/>
    <property type="match status" value="1"/>
</dbReference>
<dbReference type="Pfam" id="PF00480">
    <property type="entry name" value="ROK"/>
    <property type="match status" value="1"/>
</dbReference>
<dbReference type="Gene3D" id="1.10.10.10">
    <property type="entry name" value="Winged helix-like DNA-binding domain superfamily/Winged helix DNA-binding domain"/>
    <property type="match status" value="1"/>
</dbReference>
<comment type="similarity">
    <text evidence="1">Belongs to the ROK (NagC/XylR) family.</text>
</comment>
<dbReference type="EMBL" id="JQGC01000009">
    <property type="protein sequence ID" value="KFL31049.1"/>
    <property type="molecule type" value="Genomic_DNA"/>
</dbReference>
<dbReference type="STRING" id="46914.JP75_11955"/>
<organism evidence="2 3">
    <name type="scientific">Devosia riboflavina</name>
    <dbReference type="NCBI Taxonomy" id="46914"/>
    <lineage>
        <taxon>Bacteria</taxon>
        <taxon>Pseudomonadati</taxon>
        <taxon>Pseudomonadota</taxon>
        <taxon>Alphaproteobacteria</taxon>
        <taxon>Hyphomicrobiales</taxon>
        <taxon>Devosiaceae</taxon>
        <taxon>Devosia</taxon>
    </lineage>
</organism>
<dbReference type="InterPro" id="IPR043129">
    <property type="entry name" value="ATPase_NBD"/>
</dbReference>
<gene>
    <name evidence="2" type="ORF">JP75_11955</name>
</gene>
<keyword evidence="3" id="KW-1185">Reference proteome</keyword>
<dbReference type="RefSeq" id="WP_035082924.1">
    <property type="nucleotide sequence ID" value="NZ_JQGC01000009.1"/>
</dbReference>
<reference evidence="2 3" key="1">
    <citation type="submission" date="2014-08" db="EMBL/GenBank/DDBJ databases">
        <authorList>
            <person name="Hassan Y.I."/>
            <person name="Lepp D."/>
            <person name="Zhou T."/>
        </authorList>
    </citation>
    <scope>NUCLEOTIDE SEQUENCE [LARGE SCALE GENOMIC DNA]</scope>
    <source>
        <strain evidence="2 3">IFO13584</strain>
    </source>
</reference>
<dbReference type="Gene3D" id="3.30.420.40">
    <property type="match status" value="2"/>
</dbReference>
<dbReference type="Proteomes" id="UP000028981">
    <property type="component" value="Unassembled WGS sequence"/>
</dbReference>
<dbReference type="AlphaFoldDB" id="A0A087M2E6"/>
<evidence type="ECO:0008006" key="4">
    <source>
        <dbReference type="Google" id="ProtNLM"/>
    </source>
</evidence>
<comment type="caution">
    <text evidence="2">The sequence shown here is derived from an EMBL/GenBank/DDBJ whole genome shotgun (WGS) entry which is preliminary data.</text>
</comment>